<comment type="caution">
    <text evidence="2">The sequence shown here is derived from an EMBL/GenBank/DDBJ whole genome shotgun (WGS) entry which is preliminary data.</text>
</comment>
<dbReference type="SUPFAM" id="SSF52540">
    <property type="entry name" value="P-loop containing nucleoside triphosphate hydrolases"/>
    <property type="match status" value="1"/>
</dbReference>
<proteinExistence type="predicted"/>
<dbReference type="Gene3D" id="3.40.50.300">
    <property type="entry name" value="P-loop containing nucleotide triphosphate hydrolases"/>
    <property type="match status" value="1"/>
</dbReference>
<evidence type="ECO:0000259" key="1">
    <source>
        <dbReference type="Pfam" id="PF02374"/>
    </source>
</evidence>
<feature type="domain" description="ArsA/GET3 Anion-transporting ATPase-like" evidence="1">
    <location>
        <begin position="14"/>
        <end position="277"/>
    </location>
</feature>
<dbReference type="EMBL" id="JBFSHR010000018">
    <property type="protein sequence ID" value="MEX6429489.1"/>
    <property type="molecule type" value="Genomic_DNA"/>
</dbReference>
<dbReference type="PANTHER" id="PTHR10803">
    <property type="entry name" value="ARSENICAL PUMP-DRIVING ATPASE ARSENITE-TRANSLOCATING ATPASE"/>
    <property type="match status" value="1"/>
</dbReference>
<dbReference type="CDD" id="cd02035">
    <property type="entry name" value="ArsA"/>
    <property type="match status" value="1"/>
</dbReference>
<evidence type="ECO:0000313" key="2">
    <source>
        <dbReference type="EMBL" id="MEX6429489.1"/>
    </source>
</evidence>
<dbReference type="PANTHER" id="PTHR10803:SF26">
    <property type="entry name" value="ANION TRANSPORTER ATPASE-RELATED"/>
    <property type="match status" value="1"/>
</dbReference>
<dbReference type="InterPro" id="IPR016300">
    <property type="entry name" value="ATPase_ArsA/GET3"/>
</dbReference>
<gene>
    <name evidence="2" type="ORF">AB6A68_06505</name>
</gene>
<dbReference type="Pfam" id="PF02374">
    <property type="entry name" value="ArsA_ATPase"/>
    <property type="match status" value="1"/>
</dbReference>
<dbReference type="InterPro" id="IPR025723">
    <property type="entry name" value="ArsA/GET3_ATPase-like"/>
</dbReference>
<name>A0ABV3Y2S6_9ACTN</name>
<keyword evidence="3" id="KW-1185">Reference proteome</keyword>
<dbReference type="RefSeq" id="WP_298387321.1">
    <property type="nucleotide sequence ID" value="NZ_JBFSHR010000018.1"/>
</dbReference>
<accession>A0ABV3Y2S6</accession>
<dbReference type="Proteomes" id="UP001560267">
    <property type="component" value="Unassembled WGS sequence"/>
</dbReference>
<protein>
    <submittedName>
        <fullName evidence="2">ArsA family ATPase</fullName>
    </submittedName>
</protein>
<dbReference type="InterPro" id="IPR027417">
    <property type="entry name" value="P-loop_NTPase"/>
</dbReference>
<sequence length="356" mass="38976">MNLLDAIGTKETLVCIGPGGVGKTTSAAAVGLMLANTGRKVCVLTIDPARRLASALGLDRVDNEPVLASEDLPNYWVAMLDPKQTFDAMIRRYSSSSQQEDEIIANPVYRNLVTRLSGTQEYMAFERLWELRESQRFDTIIVDTPPAQAAIDFLHAPSRLAGFLDNRIFKFMLKPPPLYLRPIAMATRGLIKQIASVVGAEVVNDTMSFFQAFSGIEDGFRERALMTSELLASQATSYLLVSSPASDALAAGSRMVGLLRGIGHQVDSVLVNRMTPTYAAYPRDPGAPPEAKEDLMRLTQMRTHQQLVIDGWGKELGLEGWYYLEDLATDVSNLAALAEVAAAMEQCTLVPFQVAE</sequence>
<reference evidence="2 3" key="1">
    <citation type="submission" date="2024-07" db="EMBL/GenBank/DDBJ databases">
        <title>Draft Genome Sequence of Ferrimicrobium acidiphilum Strain YE2023, Isolated from a Pulp of Bioleach Reactor.</title>
        <authorList>
            <person name="Elkina Y.A."/>
            <person name="Bulaeva A.G."/>
            <person name="Beletsky A.V."/>
            <person name="Mardanov A.V."/>
        </authorList>
    </citation>
    <scope>NUCLEOTIDE SEQUENCE [LARGE SCALE GENOMIC DNA]</scope>
    <source>
        <strain evidence="2 3">YE2023</strain>
    </source>
</reference>
<evidence type="ECO:0000313" key="3">
    <source>
        <dbReference type="Proteomes" id="UP001560267"/>
    </source>
</evidence>
<organism evidence="2 3">
    <name type="scientific">Ferrimicrobium acidiphilum</name>
    <dbReference type="NCBI Taxonomy" id="121039"/>
    <lineage>
        <taxon>Bacteria</taxon>
        <taxon>Bacillati</taxon>
        <taxon>Actinomycetota</taxon>
        <taxon>Acidimicrobiia</taxon>
        <taxon>Acidimicrobiales</taxon>
        <taxon>Acidimicrobiaceae</taxon>
        <taxon>Ferrimicrobium</taxon>
    </lineage>
</organism>